<dbReference type="AlphaFoldDB" id="A0A1S8A947"/>
<gene>
    <name evidence="2" type="ORF">SAMD00023353_3800400</name>
</gene>
<sequence>MRSDNRMYPSHSYGIDTKTASSASQNMGNNQRAFCGQQLDQQTPNLSRILNLPLPYRISPLGPASSRTRLGILSATSLRGASGVWKHLFVNTLSR</sequence>
<dbReference type="EMBL" id="DF977483">
    <property type="protein sequence ID" value="GAW26581.1"/>
    <property type="molecule type" value="Genomic_DNA"/>
</dbReference>
<evidence type="ECO:0000313" key="2">
    <source>
        <dbReference type="EMBL" id="GAW26581.1"/>
    </source>
</evidence>
<accession>A0A1S8A947</accession>
<evidence type="ECO:0000256" key="1">
    <source>
        <dbReference type="SAM" id="MobiDB-lite"/>
    </source>
</evidence>
<organism evidence="2">
    <name type="scientific">Rosellinia necatrix</name>
    <name type="common">White root-rot fungus</name>
    <dbReference type="NCBI Taxonomy" id="77044"/>
    <lineage>
        <taxon>Eukaryota</taxon>
        <taxon>Fungi</taxon>
        <taxon>Dikarya</taxon>
        <taxon>Ascomycota</taxon>
        <taxon>Pezizomycotina</taxon>
        <taxon>Sordariomycetes</taxon>
        <taxon>Xylariomycetidae</taxon>
        <taxon>Xylariales</taxon>
        <taxon>Xylariaceae</taxon>
        <taxon>Rosellinia</taxon>
    </lineage>
</organism>
<reference evidence="2" key="1">
    <citation type="submission" date="2016-03" db="EMBL/GenBank/DDBJ databases">
        <title>Draft genome sequence of Rosellinia necatrix.</title>
        <authorList>
            <person name="Kanematsu S."/>
        </authorList>
    </citation>
    <scope>NUCLEOTIDE SEQUENCE [LARGE SCALE GENOMIC DNA]</scope>
    <source>
        <strain evidence="2">W97</strain>
    </source>
</reference>
<name>A0A1S8A947_ROSNE</name>
<keyword evidence="3" id="KW-1185">Reference proteome</keyword>
<dbReference type="Proteomes" id="UP000054516">
    <property type="component" value="Unassembled WGS sequence"/>
</dbReference>
<feature type="region of interest" description="Disordered" evidence="1">
    <location>
        <begin position="1"/>
        <end position="29"/>
    </location>
</feature>
<feature type="compositionally biased region" description="Polar residues" evidence="1">
    <location>
        <begin position="18"/>
        <end position="29"/>
    </location>
</feature>
<protein>
    <submittedName>
        <fullName evidence="2">Uncharacterized protein</fullName>
    </submittedName>
</protein>
<evidence type="ECO:0000313" key="3">
    <source>
        <dbReference type="Proteomes" id="UP000054516"/>
    </source>
</evidence>
<proteinExistence type="predicted"/>